<reference evidence="7 8" key="1">
    <citation type="submission" date="2018-04" db="EMBL/GenBank/DDBJ databases">
        <title>Genomic Encyclopedia of Archaeal and Bacterial Type Strains, Phase II (KMG-II): from individual species to whole genera.</title>
        <authorList>
            <person name="Goeker M."/>
        </authorList>
    </citation>
    <scope>NUCLEOTIDE SEQUENCE [LARGE SCALE GENOMIC DNA]</scope>
    <source>
        <strain evidence="7 8">DSM 29329</strain>
    </source>
</reference>
<dbReference type="SMART" id="SM00422">
    <property type="entry name" value="HTH_MERR"/>
    <property type="match status" value="1"/>
</dbReference>
<keyword evidence="4" id="KW-0238">DNA-binding</keyword>
<keyword evidence="3" id="KW-0805">Transcription regulation</keyword>
<keyword evidence="2" id="KW-0963">Cytoplasm</keyword>
<dbReference type="InterPro" id="IPR009061">
    <property type="entry name" value="DNA-bd_dom_put_sf"/>
</dbReference>
<protein>
    <submittedName>
        <fullName evidence="7">Cu(I)-responsive transcriptional regulator</fullName>
    </submittedName>
</protein>
<dbReference type="GO" id="GO:0003700">
    <property type="term" value="F:DNA-binding transcription factor activity"/>
    <property type="evidence" value="ECO:0007669"/>
    <property type="project" value="InterPro"/>
</dbReference>
<name>A0A2T6B3R0_9RHOB</name>
<dbReference type="GO" id="GO:0005737">
    <property type="term" value="C:cytoplasm"/>
    <property type="evidence" value="ECO:0007669"/>
    <property type="project" value="UniProtKB-SubCell"/>
</dbReference>
<feature type="domain" description="HTH merR-type" evidence="6">
    <location>
        <begin position="1"/>
        <end position="68"/>
    </location>
</feature>
<dbReference type="PROSITE" id="PS50937">
    <property type="entry name" value="HTH_MERR_2"/>
    <property type="match status" value="1"/>
</dbReference>
<dbReference type="OrthoDB" id="9802944at2"/>
<dbReference type="CDD" id="cd01108">
    <property type="entry name" value="HTH_CueR"/>
    <property type="match status" value="1"/>
</dbReference>
<evidence type="ECO:0000256" key="1">
    <source>
        <dbReference type="ARBA" id="ARBA00004496"/>
    </source>
</evidence>
<organism evidence="7 8">
    <name type="scientific">Allosediminivita pacifica</name>
    <dbReference type="NCBI Taxonomy" id="1267769"/>
    <lineage>
        <taxon>Bacteria</taxon>
        <taxon>Pseudomonadati</taxon>
        <taxon>Pseudomonadota</taxon>
        <taxon>Alphaproteobacteria</taxon>
        <taxon>Rhodobacterales</taxon>
        <taxon>Paracoccaceae</taxon>
        <taxon>Allosediminivita</taxon>
    </lineage>
</organism>
<dbReference type="PANTHER" id="PTHR30204:SF94">
    <property type="entry name" value="HEAVY METAL-DEPENDENT TRANSCRIPTIONAL REGULATOR HI_0293-RELATED"/>
    <property type="match status" value="1"/>
</dbReference>
<evidence type="ECO:0000256" key="5">
    <source>
        <dbReference type="ARBA" id="ARBA00023163"/>
    </source>
</evidence>
<evidence type="ECO:0000313" key="8">
    <source>
        <dbReference type="Proteomes" id="UP000244069"/>
    </source>
</evidence>
<keyword evidence="8" id="KW-1185">Reference proteome</keyword>
<dbReference type="InterPro" id="IPR047057">
    <property type="entry name" value="MerR_fam"/>
</dbReference>
<sequence length="134" mass="14758">MNIGDVAKRAGLPAKTIRYYEDIGLVKPKRDANGYRAFAEKDLHRLAFLARARALGFSIEECRKLISLYDDENRASADVKEVAEGHLTQIDAKIAQLQEMRATLAELVRCCHGDDRPDCPILADLDGSGVQAAS</sequence>
<dbReference type="AlphaFoldDB" id="A0A2T6B3R0"/>
<evidence type="ECO:0000256" key="4">
    <source>
        <dbReference type="ARBA" id="ARBA00023125"/>
    </source>
</evidence>
<dbReference type="InterPro" id="IPR000551">
    <property type="entry name" value="MerR-type_HTH_dom"/>
</dbReference>
<keyword evidence="5" id="KW-0804">Transcription</keyword>
<dbReference type="GO" id="GO:0003677">
    <property type="term" value="F:DNA binding"/>
    <property type="evidence" value="ECO:0007669"/>
    <property type="project" value="UniProtKB-KW"/>
</dbReference>
<dbReference type="InterPro" id="IPR011789">
    <property type="entry name" value="CueR"/>
</dbReference>
<dbReference type="SUPFAM" id="SSF46955">
    <property type="entry name" value="Putative DNA-binding domain"/>
    <property type="match status" value="1"/>
</dbReference>
<dbReference type="NCBIfam" id="TIGR02044">
    <property type="entry name" value="CueR"/>
    <property type="match status" value="1"/>
</dbReference>
<dbReference type="Proteomes" id="UP000244069">
    <property type="component" value="Unassembled WGS sequence"/>
</dbReference>
<dbReference type="PRINTS" id="PR00040">
    <property type="entry name" value="HTHMERR"/>
</dbReference>
<dbReference type="EMBL" id="QBKN01000004">
    <property type="protein sequence ID" value="PTX50717.1"/>
    <property type="molecule type" value="Genomic_DNA"/>
</dbReference>
<dbReference type="GO" id="GO:0045893">
    <property type="term" value="P:positive regulation of DNA-templated transcription"/>
    <property type="evidence" value="ECO:0007669"/>
    <property type="project" value="InterPro"/>
</dbReference>
<dbReference type="InterPro" id="IPR015358">
    <property type="entry name" value="Tscrpt_reg_MerR_DNA-bd"/>
</dbReference>
<gene>
    <name evidence="7" type="ORF">C8N44_10472</name>
</gene>
<dbReference type="Pfam" id="PF09278">
    <property type="entry name" value="MerR-DNA-bind"/>
    <property type="match status" value="1"/>
</dbReference>
<dbReference type="GO" id="GO:0005507">
    <property type="term" value="F:copper ion binding"/>
    <property type="evidence" value="ECO:0007669"/>
    <property type="project" value="InterPro"/>
</dbReference>
<evidence type="ECO:0000313" key="7">
    <source>
        <dbReference type="EMBL" id="PTX50717.1"/>
    </source>
</evidence>
<evidence type="ECO:0000256" key="3">
    <source>
        <dbReference type="ARBA" id="ARBA00023015"/>
    </source>
</evidence>
<dbReference type="RefSeq" id="WP_107974929.1">
    <property type="nucleotide sequence ID" value="NZ_BMEZ01000004.1"/>
</dbReference>
<evidence type="ECO:0000256" key="2">
    <source>
        <dbReference type="ARBA" id="ARBA00022490"/>
    </source>
</evidence>
<comment type="caution">
    <text evidence="7">The sequence shown here is derived from an EMBL/GenBank/DDBJ whole genome shotgun (WGS) entry which is preliminary data.</text>
</comment>
<dbReference type="Pfam" id="PF00376">
    <property type="entry name" value="MerR"/>
    <property type="match status" value="1"/>
</dbReference>
<comment type="subcellular location">
    <subcellularLocation>
        <location evidence="1">Cytoplasm</location>
    </subcellularLocation>
</comment>
<proteinExistence type="predicted"/>
<accession>A0A2T6B3R0</accession>
<evidence type="ECO:0000259" key="6">
    <source>
        <dbReference type="PROSITE" id="PS50937"/>
    </source>
</evidence>
<dbReference type="Gene3D" id="1.10.1660.10">
    <property type="match status" value="1"/>
</dbReference>
<dbReference type="PANTHER" id="PTHR30204">
    <property type="entry name" value="REDOX-CYCLING DRUG-SENSING TRANSCRIPTIONAL ACTIVATOR SOXR"/>
    <property type="match status" value="1"/>
</dbReference>